<reference evidence="3" key="1">
    <citation type="journal article" date="2020" name="Stud. Mycol.">
        <title>101 Dothideomycetes genomes: a test case for predicting lifestyles and emergence of pathogens.</title>
        <authorList>
            <person name="Haridas S."/>
            <person name="Albert R."/>
            <person name="Binder M."/>
            <person name="Bloem J."/>
            <person name="Labutti K."/>
            <person name="Salamov A."/>
            <person name="Andreopoulos B."/>
            <person name="Baker S."/>
            <person name="Barry K."/>
            <person name="Bills G."/>
            <person name="Bluhm B."/>
            <person name="Cannon C."/>
            <person name="Castanera R."/>
            <person name="Culley D."/>
            <person name="Daum C."/>
            <person name="Ezra D."/>
            <person name="Gonzalez J."/>
            <person name="Henrissat B."/>
            <person name="Kuo A."/>
            <person name="Liang C."/>
            <person name="Lipzen A."/>
            <person name="Lutzoni F."/>
            <person name="Magnuson J."/>
            <person name="Mondo S."/>
            <person name="Nolan M."/>
            <person name="Ohm R."/>
            <person name="Pangilinan J."/>
            <person name="Park H.-J."/>
            <person name="Ramirez L."/>
            <person name="Alfaro M."/>
            <person name="Sun H."/>
            <person name="Tritt A."/>
            <person name="Yoshinaga Y."/>
            <person name="Zwiers L.-H."/>
            <person name="Turgeon B."/>
            <person name="Goodwin S."/>
            <person name="Spatafora J."/>
            <person name="Crous P."/>
            <person name="Grigoriev I."/>
        </authorList>
    </citation>
    <scope>NUCLEOTIDE SEQUENCE</scope>
    <source>
        <strain evidence="3">CBS 175.79</strain>
    </source>
</reference>
<feature type="region of interest" description="Disordered" evidence="1">
    <location>
        <begin position="496"/>
        <end position="515"/>
    </location>
</feature>
<dbReference type="RefSeq" id="XP_033389367.1">
    <property type="nucleotide sequence ID" value="XM_033530747.1"/>
</dbReference>
<dbReference type="InterPro" id="IPR010730">
    <property type="entry name" value="HET"/>
</dbReference>
<feature type="region of interest" description="Disordered" evidence="1">
    <location>
        <begin position="372"/>
        <end position="391"/>
    </location>
</feature>
<evidence type="ECO:0000256" key="1">
    <source>
        <dbReference type="SAM" id="MobiDB-lite"/>
    </source>
</evidence>
<sequence>MSNLVLQHTARSKQLDTECSTSMYLALQQYPRLDHCEFIEVDEDDVDAANLHINVIPDDIKRSMLADRHSPSSFAPSSSQIIDADTLLQNLTRLAPNVAKDFVPRYQAYDDFTFRLINNTDEDNDDEEDPEVENPEESYIALSYCWSESRRENKEVLTGNVGDLPFGWVRTVERFPLPTSKSMFQAVLEERTDDREGLWVDQVCINQDDAVEKATAVGAVGAVYRNARTVIVALDDVIIPQDEVSFLRSYVKQYATSNTPLSQNPNQGLHPPAMQRFPLFRSFLERLLRSSWFERAWCAFEMQMAKSHVFLARCIANEEQLDDGCCALIRFTGDFFLHMLLLASELDYGHQLSARPGQVDYLVSFFREWSSGQHRSSNTPHSPPTNRLQKPTTSYIRQIQDVLRLRASGNPQLPEYLRRLDANRDRTSIALNVAGLPLVLKPPNPLQRPFIEDECLRYLLLAGIAAGDPGALCTIGPPLQLHDGSISWLCRPASSSASNHHSTQTPPPFSTSNSTLIQSHDGRAEYLQLDLIFTTLPQRTQPNPNFPSYIQRARAFISFCIHHSIPSTNPLWSSWQPQQQQQQAQQHTTPAPHPRAASLQNIFIQTLACCYDLGPTFLLTVSASLPPSSQPPLPYSTLSTLLSPTLTLTSPPAHETLSPFLTLLATLITAGIPWSPTTSERTHGPLIIHTPSSSSQLGKKALTFAPFAHTKSLLIAIPAVLADESYAGLPRGWCLTPFVGVAGAGAGAGRAVGWRLEGKGRVFGGGGFGRVGGEGEGGGGRVHRVYGPLRFG</sequence>
<name>A0A6A5Y685_9PLEO</name>
<organism evidence="3 4">
    <name type="scientific">Aaosphaeria arxii CBS 175.79</name>
    <dbReference type="NCBI Taxonomy" id="1450172"/>
    <lineage>
        <taxon>Eukaryota</taxon>
        <taxon>Fungi</taxon>
        <taxon>Dikarya</taxon>
        <taxon>Ascomycota</taxon>
        <taxon>Pezizomycotina</taxon>
        <taxon>Dothideomycetes</taxon>
        <taxon>Pleosporomycetidae</taxon>
        <taxon>Pleosporales</taxon>
        <taxon>Pleosporales incertae sedis</taxon>
        <taxon>Aaosphaeria</taxon>
    </lineage>
</organism>
<feature type="compositionally biased region" description="Low complexity" evidence="1">
    <location>
        <begin position="576"/>
        <end position="590"/>
    </location>
</feature>
<dbReference type="OrthoDB" id="270167at2759"/>
<evidence type="ECO:0000259" key="2">
    <source>
        <dbReference type="Pfam" id="PF06985"/>
    </source>
</evidence>
<gene>
    <name evidence="3" type="ORF">BU24DRAFT_446132</name>
</gene>
<dbReference type="Pfam" id="PF06985">
    <property type="entry name" value="HET"/>
    <property type="match status" value="1"/>
</dbReference>
<dbReference type="InterPro" id="IPR052895">
    <property type="entry name" value="HetReg/Transcr_Mod"/>
</dbReference>
<dbReference type="EMBL" id="ML978066">
    <property type="protein sequence ID" value="KAF2021028.1"/>
    <property type="molecule type" value="Genomic_DNA"/>
</dbReference>
<dbReference type="GeneID" id="54288144"/>
<evidence type="ECO:0000313" key="4">
    <source>
        <dbReference type="Proteomes" id="UP000799778"/>
    </source>
</evidence>
<keyword evidence="4" id="KW-1185">Reference proteome</keyword>
<feature type="domain" description="Heterokaryon incompatibility" evidence="2">
    <location>
        <begin position="139"/>
        <end position="299"/>
    </location>
</feature>
<evidence type="ECO:0000313" key="3">
    <source>
        <dbReference type="EMBL" id="KAF2021028.1"/>
    </source>
</evidence>
<proteinExistence type="predicted"/>
<dbReference type="AlphaFoldDB" id="A0A6A5Y685"/>
<dbReference type="Proteomes" id="UP000799778">
    <property type="component" value="Unassembled WGS sequence"/>
</dbReference>
<dbReference type="PANTHER" id="PTHR24148:SF82">
    <property type="entry name" value="HETEROKARYON INCOMPATIBILITY DOMAIN-CONTAINING PROTEIN"/>
    <property type="match status" value="1"/>
</dbReference>
<protein>
    <recommendedName>
        <fullName evidence="2">Heterokaryon incompatibility domain-containing protein</fullName>
    </recommendedName>
</protein>
<accession>A0A6A5Y685</accession>
<dbReference type="PANTHER" id="PTHR24148">
    <property type="entry name" value="ANKYRIN REPEAT DOMAIN-CONTAINING PROTEIN 39 HOMOLOG-RELATED"/>
    <property type="match status" value="1"/>
</dbReference>
<feature type="region of interest" description="Disordered" evidence="1">
    <location>
        <begin position="571"/>
        <end position="594"/>
    </location>
</feature>